<name>A0A239KL14_9ACTN</name>
<keyword evidence="1" id="KW-0472">Membrane</keyword>
<dbReference type="Proteomes" id="UP000198415">
    <property type="component" value="Unassembled WGS sequence"/>
</dbReference>
<dbReference type="RefSeq" id="WP_089299354.1">
    <property type="nucleotide sequence ID" value="NZ_BOMU01000146.1"/>
</dbReference>
<reference evidence="2 3" key="1">
    <citation type="submission" date="2017-06" db="EMBL/GenBank/DDBJ databases">
        <authorList>
            <person name="Kim H.J."/>
            <person name="Triplett B.A."/>
        </authorList>
    </citation>
    <scope>NUCLEOTIDE SEQUENCE [LARGE SCALE GENOMIC DNA]</scope>
    <source>
        <strain evidence="2 3">DSM 43151</strain>
    </source>
</reference>
<accession>A0A239KL14</accession>
<keyword evidence="3" id="KW-1185">Reference proteome</keyword>
<gene>
    <name evidence="2" type="ORF">SAMN06264365_1554</name>
</gene>
<evidence type="ECO:0000256" key="1">
    <source>
        <dbReference type="SAM" id="Phobius"/>
    </source>
</evidence>
<feature type="transmembrane region" description="Helical" evidence="1">
    <location>
        <begin position="120"/>
        <end position="146"/>
    </location>
</feature>
<sequence length="167" mass="18017">MVFDWVPRWMGSPWFWVPLSLLGFGILIFIDGRRVLMLSALHGGAWVVSVMVGLGVAALGLFLAWSGYGWLRAALDSKPSTSTTALQRVSAAAGACYAIAMMVAFVVTHPRHADDLGAHTPLEVIALTTFIVLEAMALASIVAFGVRATYGRSGPRHHARGTRGRRR</sequence>
<dbReference type="EMBL" id="FZNR01000055">
    <property type="protein sequence ID" value="SNT18690.1"/>
    <property type="molecule type" value="Genomic_DNA"/>
</dbReference>
<feature type="transmembrane region" description="Helical" evidence="1">
    <location>
        <begin position="44"/>
        <end position="65"/>
    </location>
</feature>
<proteinExistence type="predicted"/>
<evidence type="ECO:0000313" key="3">
    <source>
        <dbReference type="Proteomes" id="UP000198415"/>
    </source>
</evidence>
<feature type="transmembrane region" description="Helical" evidence="1">
    <location>
        <begin position="14"/>
        <end position="32"/>
    </location>
</feature>
<keyword evidence="1" id="KW-0812">Transmembrane</keyword>
<feature type="transmembrane region" description="Helical" evidence="1">
    <location>
        <begin position="85"/>
        <end position="108"/>
    </location>
</feature>
<protein>
    <submittedName>
        <fullName evidence="2">Uncharacterized protein</fullName>
    </submittedName>
</protein>
<evidence type="ECO:0000313" key="2">
    <source>
        <dbReference type="EMBL" id="SNT18690.1"/>
    </source>
</evidence>
<organism evidence="2 3">
    <name type="scientific">Actinoplanes regularis</name>
    <dbReference type="NCBI Taxonomy" id="52697"/>
    <lineage>
        <taxon>Bacteria</taxon>
        <taxon>Bacillati</taxon>
        <taxon>Actinomycetota</taxon>
        <taxon>Actinomycetes</taxon>
        <taxon>Micromonosporales</taxon>
        <taxon>Micromonosporaceae</taxon>
        <taxon>Actinoplanes</taxon>
    </lineage>
</organism>
<keyword evidence="1" id="KW-1133">Transmembrane helix</keyword>
<dbReference type="AlphaFoldDB" id="A0A239KL14"/>